<keyword evidence="10" id="KW-1185">Reference proteome</keyword>
<dbReference type="AlphaFoldDB" id="A0A1Y2CPW0"/>
<dbReference type="PIRSF" id="PIRSF006060">
    <property type="entry name" value="AA_transporter"/>
    <property type="match status" value="1"/>
</dbReference>
<dbReference type="STRING" id="329046.A0A1Y2CPW0"/>
<evidence type="ECO:0000259" key="8">
    <source>
        <dbReference type="Pfam" id="PF00324"/>
    </source>
</evidence>
<keyword evidence="5 7" id="KW-1133">Transmembrane helix</keyword>
<dbReference type="PANTHER" id="PTHR43341">
    <property type="entry name" value="AMINO ACID PERMEASE"/>
    <property type="match status" value="1"/>
</dbReference>
<sequence length="533" mass="57812">MSEEKKVDAVAEVAAIPTLETVGDDRKHLHRKLEPRHLQMIALGGTIGTGLFVGSGATISVAGPLGVLIAYAIVGILVFAVVSALGEMTTQVPVSGAFGEISTRFLDPAIGFTLGWNYYFQWLLTIPAELAAIGSIPQFWFPDTPAWVFTLIALTLLIGLNLLGVKVYGEIEYWMSLIKITAIAIFSVVTIAIISGANKELGVIGFRNWDGSKVDGAPIISFLGIMNCFTNAFYSYGGSELIGVTSGEAKNPSVAVPRAIKGTFWRIVFLYLGSLFLIGLTIPLTDENLANTDVRMSPFTRVLQYAGVAAGPDIMNVVILISIFSAANGAIYAATRTLQSLAANKMAPPFLVSTTKTGVPLVSILITCFFGGLALIGAFVGNTQVFNFLVNILSVSTLVCWSCILLTHLNFRRIWRIQGRKDEDLVYKAPFYPYFDYLGLTIAGVVLGFFIYNAATLTFDVVSDAPYYAGLPLFIVPVIIYKFYQGTYKFGVDPATVDFDTSKNGGIYETAEDEKLELETSNTWWAKTVRVLA</sequence>
<evidence type="ECO:0000256" key="3">
    <source>
        <dbReference type="ARBA" id="ARBA00022692"/>
    </source>
</evidence>
<evidence type="ECO:0000313" key="10">
    <source>
        <dbReference type="Proteomes" id="UP000193642"/>
    </source>
</evidence>
<evidence type="ECO:0000256" key="1">
    <source>
        <dbReference type="ARBA" id="ARBA00004141"/>
    </source>
</evidence>
<feature type="transmembrane region" description="Helical" evidence="7">
    <location>
        <begin position="177"/>
        <end position="197"/>
    </location>
</feature>
<feature type="transmembrane region" description="Helical" evidence="7">
    <location>
        <begin position="267"/>
        <end position="285"/>
    </location>
</feature>
<feature type="transmembrane region" description="Helical" evidence="7">
    <location>
        <begin position="68"/>
        <end position="86"/>
    </location>
</feature>
<gene>
    <name evidence="9" type="ORF">BCR33DRAFT_714141</name>
</gene>
<proteinExistence type="predicted"/>
<feature type="transmembrane region" description="Helical" evidence="7">
    <location>
        <begin position="119"/>
        <end position="140"/>
    </location>
</feature>
<feature type="transmembrane region" description="Helical" evidence="7">
    <location>
        <begin position="40"/>
        <end position="62"/>
    </location>
</feature>
<dbReference type="PANTHER" id="PTHR43341:SF1">
    <property type="entry name" value="GENERAL AMINO-ACID PERMEASE GAP1"/>
    <property type="match status" value="1"/>
</dbReference>
<feature type="transmembrane region" description="Helical" evidence="7">
    <location>
        <begin position="217"/>
        <end position="236"/>
    </location>
</feature>
<dbReference type="InterPro" id="IPR004841">
    <property type="entry name" value="AA-permease/SLC12A_dom"/>
</dbReference>
<dbReference type="Proteomes" id="UP000193642">
    <property type="component" value="Unassembled WGS sequence"/>
</dbReference>
<dbReference type="GO" id="GO:0016020">
    <property type="term" value="C:membrane"/>
    <property type="evidence" value="ECO:0007669"/>
    <property type="project" value="UniProtKB-SubCell"/>
</dbReference>
<comment type="subcellular location">
    <subcellularLocation>
        <location evidence="1">Membrane</location>
        <topology evidence="1">Multi-pass membrane protein</topology>
    </subcellularLocation>
</comment>
<dbReference type="OrthoDB" id="3900342at2759"/>
<evidence type="ECO:0000256" key="6">
    <source>
        <dbReference type="ARBA" id="ARBA00023136"/>
    </source>
</evidence>
<feature type="transmembrane region" description="Helical" evidence="7">
    <location>
        <begin position="314"/>
        <end position="338"/>
    </location>
</feature>
<evidence type="ECO:0000313" key="9">
    <source>
        <dbReference type="EMBL" id="ORY49080.1"/>
    </source>
</evidence>
<keyword evidence="3 7" id="KW-0812">Transmembrane</keyword>
<keyword evidence="2" id="KW-0813">Transport</keyword>
<dbReference type="Gene3D" id="1.20.1740.10">
    <property type="entry name" value="Amino acid/polyamine transporter I"/>
    <property type="match status" value="1"/>
</dbReference>
<evidence type="ECO:0000256" key="4">
    <source>
        <dbReference type="ARBA" id="ARBA00022970"/>
    </source>
</evidence>
<protein>
    <recommendedName>
        <fullName evidence="8">Amino acid permease/ SLC12A domain-containing protein</fullName>
    </recommendedName>
</protein>
<accession>A0A1Y2CPW0</accession>
<feature type="domain" description="Amino acid permease/ SLC12A" evidence="8">
    <location>
        <begin position="37"/>
        <end position="487"/>
    </location>
</feature>
<comment type="caution">
    <text evidence="9">The sequence shown here is derived from an EMBL/GenBank/DDBJ whole genome shotgun (WGS) entry which is preliminary data.</text>
</comment>
<feature type="transmembrane region" description="Helical" evidence="7">
    <location>
        <begin position="359"/>
        <end position="380"/>
    </location>
</feature>
<name>A0A1Y2CPW0_9FUNG</name>
<feature type="transmembrane region" description="Helical" evidence="7">
    <location>
        <begin position="467"/>
        <end position="484"/>
    </location>
</feature>
<feature type="transmembrane region" description="Helical" evidence="7">
    <location>
        <begin position="386"/>
        <end position="411"/>
    </location>
</feature>
<dbReference type="GO" id="GO:0015171">
    <property type="term" value="F:amino acid transmembrane transporter activity"/>
    <property type="evidence" value="ECO:0007669"/>
    <property type="project" value="TreeGrafter"/>
</dbReference>
<dbReference type="Pfam" id="PF00324">
    <property type="entry name" value="AA_permease"/>
    <property type="match status" value="1"/>
</dbReference>
<keyword evidence="6 7" id="KW-0472">Membrane</keyword>
<feature type="transmembrane region" description="Helical" evidence="7">
    <location>
        <begin position="146"/>
        <end position="165"/>
    </location>
</feature>
<dbReference type="EMBL" id="MCGO01000010">
    <property type="protein sequence ID" value="ORY49080.1"/>
    <property type="molecule type" value="Genomic_DNA"/>
</dbReference>
<evidence type="ECO:0000256" key="7">
    <source>
        <dbReference type="SAM" id="Phobius"/>
    </source>
</evidence>
<keyword evidence="4" id="KW-0029">Amino-acid transport</keyword>
<organism evidence="9 10">
    <name type="scientific">Rhizoclosmatium globosum</name>
    <dbReference type="NCBI Taxonomy" id="329046"/>
    <lineage>
        <taxon>Eukaryota</taxon>
        <taxon>Fungi</taxon>
        <taxon>Fungi incertae sedis</taxon>
        <taxon>Chytridiomycota</taxon>
        <taxon>Chytridiomycota incertae sedis</taxon>
        <taxon>Chytridiomycetes</taxon>
        <taxon>Chytridiales</taxon>
        <taxon>Chytriomycetaceae</taxon>
        <taxon>Rhizoclosmatium</taxon>
    </lineage>
</organism>
<reference evidence="9 10" key="1">
    <citation type="submission" date="2016-07" db="EMBL/GenBank/DDBJ databases">
        <title>Pervasive Adenine N6-methylation of Active Genes in Fungi.</title>
        <authorList>
            <consortium name="DOE Joint Genome Institute"/>
            <person name="Mondo S.J."/>
            <person name="Dannebaum R.O."/>
            <person name="Kuo R.C."/>
            <person name="Labutti K."/>
            <person name="Haridas S."/>
            <person name="Kuo A."/>
            <person name="Salamov A."/>
            <person name="Ahrendt S.R."/>
            <person name="Lipzen A."/>
            <person name="Sullivan W."/>
            <person name="Andreopoulos W.B."/>
            <person name="Clum A."/>
            <person name="Lindquist E."/>
            <person name="Daum C."/>
            <person name="Ramamoorthy G.K."/>
            <person name="Gryganskyi A."/>
            <person name="Culley D."/>
            <person name="Magnuson J.K."/>
            <person name="James T.Y."/>
            <person name="O'Malley M.A."/>
            <person name="Stajich J.E."/>
            <person name="Spatafora J.W."/>
            <person name="Visel A."/>
            <person name="Grigoriev I.V."/>
        </authorList>
    </citation>
    <scope>NUCLEOTIDE SEQUENCE [LARGE SCALE GENOMIC DNA]</scope>
    <source>
        <strain evidence="9 10">JEL800</strain>
    </source>
</reference>
<dbReference type="InterPro" id="IPR050524">
    <property type="entry name" value="APC_YAT"/>
</dbReference>
<dbReference type="InterPro" id="IPR004840">
    <property type="entry name" value="Amino_acid_permease_CS"/>
</dbReference>
<evidence type="ECO:0000256" key="5">
    <source>
        <dbReference type="ARBA" id="ARBA00022989"/>
    </source>
</evidence>
<dbReference type="PROSITE" id="PS00218">
    <property type="entry name" value="AMINO_ACID_PERMEASE_1"/>
    <property type="match status" value="1"/>
</dbReference>
<feature type="transmembrane region" description="Helical" evidence="7">
    <location>
        <begin position="431"/>
        <end position="455"/>
    </location>
</feature>
<evidence type="ECO:0000256" key="2">
    <source>
        <dbReference type="ARBA" id="ARBA00022448"/>
    </source>
</evidence>
<dbReference type="FunFam" id="1.20.1740.10:FF:000001">
    <property type="entry name" value="Amino acid permease"/>
    <property type="match status" value="1"/>
</dbReference>